<name>A0A853FWZ7_9BURK</name>
<dbReference type="PANTHER" id="PTHR42928:SF5">
    <property type="entry name" value="BLR1237 PROTEIN"/>
    <property type="match status" value="1"/>
</dbReference>
<dbReference type="Proteomes" id="UP000559809">
    <property type="component" value="Unassembled WGS sequence"/>
</dbReference>
<keyword evidence="4" id="KW-1185">Reference proteome</keyword>
<dbReference type="Pfam" id="PF03401">
    <property type="entry name" value="TctC"/>
    <property type="match status" value="1"/>
</dbReference>
<dbReference type="RefSeq" id="WP_180156690.1">
    <property type="nucleotide sequence ID" value="NZ_JACCEM010000007.1"/>
</dbReference>
<dbReference type="Gene3D" id="3.40.190.150">
    <property type="entry name" value="Bordetella uptake gene, domain 1"/>
    <property type="match status" value="1"/>
</dbReference>
<dbReference type="Gene3D" id="3.40.190.10">
    <property type="entry name" value="Periplasmic binding protein-like II"/>
    <property type="match status" value="1"/>
</dbReference>
<accession>A0A853FWZ7</accession>
<evidence type="ECO:0000256" key="1">
    <source>
        <dbReference type="ARBA" id="ARBA00006987"/>
    </source>
</evidence>
<dbReference type="InterPro" id="IPR042100">
    <property type="entry name" value="Bug_dom1"/>
</dbReference>
<dbReference type="PANTHER" id="PTHR42928">
    <property type="entry name" value="TRICARBOXYLATE-BINDING PROTEIN"/>
    <property type="match status" value="1"/>
</dbReference>
<feature type="signal peptide" evidence="2">
    <location>
        <begin position="1"/>
        <end position="25"/>
    </location>
</feature>
<keyword evidence="2" id="KW-0732">Signal</keyword>
<dbReference type="SUPFAM" id="SSF53850">
    <property type="entry name" value="Periplasmic binding protein-like II"/>
    <property type="match status" value="1"/>
</dbReference>
<proteinExistence type="inferred from homology"/>
<evidence type="ECO:0000256" key="2">
    <source>
        <dbReference type="SAM" id="SignalP"/>
    </source>
</evidence>
<dbReference type="AlphaFoldDB" id="A0A853FWZ7"/>
<reference evidence="3 4" key="1">
    <citation type="submission" date="2020-07" db="EMBL/GenBank/DDBJ databases">
        <title>Taxonomic revisions and descriptions of new bacterial species based on genomic comparisons in the high-G+C-content subgroup of the family Alcaligenaceae.</title>
        <authorList>
            <person name="Szabo A."/>
            <person name="Felfoldi T."/>
        </authorList>
    </citation>
    <scope>NUCLEOTIDE SEQUENCE [LARGE SCALE GENOMIC DNA]</scope>
    <source>
        <strain evidence="3 4">LMG 24012</strain>
    </source>
</reference>
<feature type="chain" id="PRO_5032287397" evidence="2">
    <location>
        <begin position="26"/>
        <end position="330"/>
    </location>
</feature>
<comment type="caution">
    <text evidence="3">The sequence shown here is derived from an EMBL/GenBank/DDBJ whole genome shotgun (WGS) entry which is preliminary data.</text>
</comment>
<dbReference type="CDD" id="cd07012">
    <property type="entry name" value="PBP2_Bug_TTT"/>
    <property type="match status" value="1"/>
</dbReference>
<evidence type="ECO:0000313" key="4">
    <source>
        <dbReference type="Proteomes" id="UP000559809"/>
    </source>
</evidence>
<protein>
    <submittedName>
        <fullName evidence="3">Tripartite tricarboxylate transporter substrate binding protein</fullName>
    </submittedName>
</protein>
<dbReference type="EMBL" id="JACCEM010000007">
    <property type="protein sequence ID" value="NYT50604.1"/>
    <property type="molecule type" value="Genomic_DNA"/>
</dbReference>
<comment type="similarity">
    <text evidence="1">Belongs to the UPF0065 (bug) family.</text>
</comment>
<sequence length="330" mass="35094">MARRQLASIFGVFALSVFAIGPAQAADSYPSKPIRLIVPFSAGASSDISARRVSEVMARTLGQPIVVENIPGAGGVVGIQKFLQQPSDGYTLLAGSISTHGINPHIHSALPYDPIKDFAPISRISSFPNILVVHPSLNVKTLPELVEKVKEAARDGKPLTYASGGKGSTSHLGGEQLKQAAGAELTHVPYSSVSVAMPDFLSGRVPIMFGNMTVVQPFIEKGTIVAIANTGERRSNLLPELKTVEEQGFRNMQLSAWIGLFAKAGTPPEVLKKLNAAAVKAVASEEVKKTFDGLGTVAESDESAEHFAEFVRKETEKWGAVVKAANIQEQ</sequence>
<organism evidence="3 4">
    <name type="scientific">Parapusillimonas granuli</name>
    <dbReference type="NCBI Taxonomy" id="380911"/>
    <lineage>
        <taxon>Bacteria</taxon>
        <taxon>Pseudomonadati</taxon>
        <taxon>Pseudomonadota</taxon>
        <taxon>Betaproteobacteria</taxon>
        <taxon>Burkholderiales</taxon>
        <taxon>Alcaligenaceae</taxon>
        <taxon>Parapusillimonas</taxon>
    </lineage>
</organism>
<dbReference type="InterPro" id="IPR005064">
    <property type="entry name" value="BUG"/>
</dbReference>
<dbReference type="PIRSF" id="PIRSF017082">
    <property type="entry name" value="YflP"/>
    <property type="match status" value="1"/>
</dbReference>
<evidence type="ECO:0000313" key="3">
    <source>
        <dbReference type="EMBL" id="NYT50604.1"/>
    </source>
</evidence>
<gene>
    <name evidence="3" type="ORF">H0A72_14885</name>
</gene>